<organism evidence="3 4">
    <name type="scientific">Nocardioides antri</name>
    <dbReference type="NCBI Taxonomy" id="2607659"/>
    <lineage>
        <taxon>Bacteria</taxon>
        <taxon>Bacillati</taxon>
        <taxon>Actinomycetota</taxon>
        <taxon>Actinomycetes</taxon>
        <taxon>Propionibacteriales</taxon>
        <taxon>Nocardioidaceae</taxon>
        <taxon>Nocardioides</taxon>
    </lineage>
</organism>
<keyword evidence="2" id="KW-0812">Transmembrane</keyword>
<reference evidence="3 4" key="2">
    <citation type="submission" date="2019-09" db="EMBL/GenBank/DDBJ databases">
        <authorList>
            <person name="Jin C."/>
        </authorList>
    </citation>
    <scope>NUCLEOTIDE SEQUENCE [LARGE SCALE GENOMIC DNA]</scope>
    <source>
        <strain evidence="3 4">BN140041</strain>
    </source>
</reference>
<proteinExistence type="predicted"/>
<protein>
    <recommendedName>
        <fullName evidence="5">Septum formation initiator</fullName>
    </recommendedName>
</protein>
<dbReference type="AlphaFoldDB" id="A0A5B1M066"/>
<name>A0A5B1M066_9ACTN</name>
<comment type="caution">
    <text evidence="3">The sequence shown here is derived from an EMBL/GenBank/DDBJ whole genome shotgun (WGS) entry which is preliminary data.</text>
</comment>
<feature type="compositionally biased region" description="Basic and acidic residues" evidence="1">
    <location>
        <begin position="54"/>
        <end position="64"/>
    </location>
</feature>
<keyword evidence="2" id="KW-1133">Transmembrane helix</keyword>
<gene>
    <name evidence="3" type="ORF">F0U47_17250</name>
</gene>
<dbReference type="EMBL" id="VUJW01000010">
    <property type="protein sequence ID" value="KAA1426076.1"/>
    <property type="molecule type" value="Genomic_DNA"/>
</dbReference>
<evidence type="ECO:0000313" key="3">
    <source>
        <dbReference type="EMBL" id="KAA1426076.1"/>
    </source>
</evidence>
<feature type="compositionally biased region" description="Low complexity" evidence="1">
    <location>
        <begin position="80"/>
        <end position="98"/>
    </location>
</feature>
<accession>A0A5B1M066</accession>
<keyword evidence="4" id="KW-1185">Reference proteome</keyword>
<evidence type="ECO:0000256" key="1">
    <source>
        <dbReference type="SAM" id="MobiDB-lite"/>
    </source>
</evidence>
<evidence type="ECO:0008006" key="5">
    <source>
        <dbReference type="Google" id="ProtNLM"/>
    </source>
</evidence>
<keyword evidence="2" id="KW-0472">Membrane</keyword>
<feature type="transmembrane region" description="Helical" evidence="2">
    <location>
        <begin position="6"/>
        <end position="28"/>
    </location>
</feature>
<evidence type="ECO:0000313" key="4">
    <source>
        <dbReference type="Proteomes" id="UP000324351"/>
    </source>
</evidence>
<dbReference type="RefSeq" id="WP_149751695.1">
    <property type="nucleotide sequence ID" value="NZ_VUJW01000010.1"/>
</dbReference>
<dbReference type="Proteomes" id="UP000324351">
    <property type="component" value="Unassembled WGS sequence"/>
</dbReference>
<sequence length="193" mass="20153">MRRPWWISAGLAWAGVVAVVALVTWWVIDSAGEEVLAEPAPDGLTPSATTTAPSDDRTPRDPRSTRTPRTTPPGGPSEDTPGAGPSTAPTVATTAPQTIVPPPPPSGDATSEAAPVSRSSTWQGEAGVVRVSCTGDDLRLDGASPADGYEIDTNTRHSGRELEVRFRSTDGDRETEVHATCVGGAPDFRVEND</sequence>
<feature type="region of interest" description="Disordered" evidence="1">
    <location>
        <begin position="37"/>
        <end position="159"/>
    </location>
</feature>
<reference evidence="3 4" key="1">
    <citation type="submission" date="2019-09" db="EMBL/GenBank/DDBJ databases">
        <title>Nocardioides panacisoli sp. nov., isolated from the soil of a ginseng field.</title>
        <authorList>
            <person name="Cho C."/>
        </authorList>
    </citation>
    <scope>NUCLEOTIDE SEQUENCE [LARGE SCALE GENOMIC DNA]</scope>
    <source>
        <strain evidence="3 4">BN140041</strain>
    </source>
</reference>
<evidence type="ECO:0000256" key="2">
    <source>
        <dbReference type="SAM" id="Phobius"/>
    </source>
</evidence>